<comment type="caution">
    <text evidence="2">The sequence shown here is derived from an EMBL/GenBank/DDBJ whole genome shotgun (WGS) entry which is preliminary data.</text>
</comment>
<organism evidence="2 3">
    <name type="scientific">Rhizobium tubonense</name>
    <dbReference type="NCBI Taxonomy" id="484088"/>
    <lineage>
        <taxon>Bacteria</taxon>
        <taxon>Pseudomonadati</taxon>
        <taxon>Pseudomonadota</taxon>
        <taxon>Alphaproteobacteria</taxon>
        <taxon>Hyphomicrobiales</taxon>
        <taxon>Rhizobiaceae</taxon>
        <taxon>Rhizobium/Agrobacterium group</taxon>
        <taxon>Rhizobium</taxon>
    </lineage>
</organism>
<dbReference type="Proteomes" id="UP000248925">
    <property type="component" value="Unassembled WGS sequence"/>
</dbReference>
<proteinExistence type="predicted"/>
<accession>A0A2W4EU13</accession>
<evidence type="ECO:0000313" key="2">
    <source>
        <dbReference type="EMBL" id="PZM14323.1"/>
    </source>
</evidence>
<gene>
    <name evidence="2" type="ORF">CPY51_11035</name>
</gene>
<dbReference type="PANTHER" id="PTHR34631:SF3">
    <property type="entry name" value="ISSOD12 TRANSPOSASE TNPA_ISSOD12"/>
    <property type="match status" value="1"/>
</dbReference>
<dbReference type="InterPro" id="IPR053172">
    <property type="entry name" value="Tn903_transposase"/>
</dbReference>
<feature type="domain" description="Transposase DDE" evidence="1">
    <location>
        <begin position="32"/>
        <end position="144"/>
    </location>
</feature>
<keyword evidence="3" id="KW-1185">Reference proteome</keyword>
<dbReference type="InterPro" id="IPR025668">
    <property type="entry name" value="Tnp_DDE_dom"/>
</dbReference>
<dbReference type="PANTHER" id="PTHR34631">
    <property type="match status" value="1"/>
</dbReference>
<name>A0A2W4EU13_9HYPH</name>
<sequence length="329" mass="36341">MPHKHNAARRHRIRKMKFKVTNWPEYEAGLRRRGSLTLWMTPEALVGWQALRRKTLGGQPRYADLAIETALTLGLAFGLRLRQTEGLLGSVLQLMGLNLPVPDHTTLSRRARTWKPSVGLDDGAAVPGGPLHVLVDSTGLQIYGAGQWLKEKHGAKSRRKWCKLHLALDADNGEIIAHTLTDQDTGDASQVEPLLDQIDGQIDLFAADGAYDGDPTYNAVLRHSAEVRIVIPPRSNAVERTDTEPPGQRDDHIASINIDGRMKWQASTGYGKRALIETAIGRYKGMIARRLRARSFPAQQTEVAIGCAVLNCMLACARPKSVRCKAKTK</sequence>
<dbReference type="AlphaFoldDB" id="A0A2W4EU13"/>
<dbReference type="OrthoDB" id="8451553at2"/>
<dbReference type="NCBIfam" id="NF033579">
    <property type="entry name" value="transpos_IS5_2"/>
    <property type="match status" value="1"/>
</dbReference>
<evidence type="ECO:0000313" key="3">
    <source>
        <dbReference type="Proteomes" id="UP000248925"/>
    </source>
</evidence>
<evidence type="ECO:0000259" key="1">
    <source>
        <dbReference type="Pfam" id="PF13737"/>
    </source>
</evidence>
<dbReference type="RefSeq" id="WP_111160298.1">
    <property type="nucleotide sequence ID" value="NZ_PCDP01000034.1"/>
</dbReference>
<protein>
    <submittedName>
        <fullName evidence="2">IS5/IS1182 family transposase</fullName>
    </submittedName>
</protein>
<reference evidence="2 3" key="1">
    <citation type="journal article" date="2018" name="Sci. Rep.">
        <title>Rhizobium tumorigenes sp. nov., a novel plant tumorigenic bacterium isolated from cane gall tumors on thornless blackberry.</title>
        <authorList>
            <person name="Kuzmanovi N."/>
            <person name="Smalla K."/>
            <person name="Gronow S."/>
            <person name="PuBawska J."/>
        </authorList>
    </citation>
    <scope>NUCLEOTIDE SEQUENCE [LARGE SCALE GENOMIC DNA]</scope>
    <source>
        <strain evidence="2 3">CCBAU 85046</strain>
    </source>
</reference>
<dbReference type="Pfam" id="PF13737">
    <property type="entry name" value="DDE_Tnp_1_5"/>
    <property type="match status" value="1"/>
</dbReference>
<dbReference type="EMBL" id="PCDP01000034">
    <property type="protein sequence ID" value="PZM14323.1"/>
    <property type="molecule type" value="Genomic_DNA"/>
</dbReference>
<dbReference type="InterPro" id="IPR053520">
    <property type="entry name" value="Transposase_Tn903"/>
</dbReference>